<feature type="transmembrane region" description="Helical" evidence="1">
    <location>
        <begin position="236"/>
        <end position="255"/>
    </location>
</feature>
<keyword evidence="1" id="KW-0812">Transmembrane</keyword>
<gene>
    <name evidence="2" type="ORF">KME15_12150</name>
</gene>
<evidence type="ECO:0000313" key="3">
    <source>
        <dbReference type="Proteomes" id="UP000757435"/>
    </source>
</evidence>
<comment type="caution">
    <text evidence="2">The sequence shown here is derived from an EMBL/GenBank/DDBJ whole genome shotgun (WGS) entry which is preliminary data.</text>
</comment>
<feature type="transmembrane region" description="Helical" evidence="1">
    <location>
        <begin position="97"/>
        <end position="117"/>
    </location>
</feature>
<sequence length="262" mass="29252">MNPKNALSSSSISLLASRTLKVVGIIVVLAALLDTVILSMPYQFSERSWQINFVTQVVDRGVVPLVGLVLLLVGFWIDSISGDRAIGKTFWQSPRFYVFAFASLMGLFFLLLFPLHLNNVRLEYANGIAQITKQTTDAEAQLNTRLQTEVESQRSQITQLTGATNEQLTQLEQSGQLTQEQAALVRRFKADPQGIDPFLSQRETELRNKAATEIRTQKQKVEDTLRTDSLKSGLRVSVSSLLLAIGYMVMGWMGLRSLREEA</sequence>
<name>A0A951UN29_9CYAN</name>
<dbReference type="AlphaFoldDB" id="A0A951UN29"/>
<dbReference type="Proteomes" id="UP000757435">
    <property type="component" value="Unassembled WGS sequence"/>
</dbReference>
<feature type="transmembrane region" description="Helical" evidence="1">
    <location>
        <begin position="61"/>
        <end position="77"/>
    </location>
</feature>
<keyword evidence="1" id="KW-1133">Transmembrane helix</keyword>
<keyword evidence="1" id="KW-0472">Membrane</keyword>
<reference evidence="2" key="1">
    <citation type="submission" date="2021-05" db="EMBL/GenBank/DDBJ databases">
        <authorList>
            <person name="Pietrasiak N."/>
            <person name="Ward R."/>
            <person name="Stajich J.E."/>
            <person name="Kurbessoian T."/>
        </authorList>
    </citation>
    <scope>NUCLEOTIDE SEQUENCE</scope>
    <source>
        <strain evidence="2">UHER 2000/2452</strain>
    </source>
</reference>
<feature type="transmembrane region" description="Helical" evidence="1">
    <location>
        <begin position="20"/>
        <end position="40"/>
    </location>
</feature>
<protein>
    <submittedName>
        <fullName evidence="2">HpsJ family protein</fullName>
    </submittedName>
</protein>
<dbReference type="EMBL" id="JAHHHD010000011">
    <property type="protein sequence ID" value="MBW4659419.1"/>
    <property type="molecule type" value="Genomic_DNA"/>
</dbReference>
<evidence type="ECO:0000313" key="2">
    <source>
        <dbReference type="EMBL" id="MBW4659419.1"/>
    </source>
</evidence>
<proteinExistence type="predicted"/>
<accession>A0A951UN29</accession>
<evidence type="ECO:0000256" key="1">
    <source>
        <dbReference type="SAM" id="Phobius"/>
    </source>
</evidence>
<organism evidence="2 3">
    <name type="scientific">Drouetiella hepatica Uher 2000/2452</name>
    <dbReference type="NCBI Taxonomy" id="904376"/>
    <lineage>
        <taxon>Bacteria</taxon>
        <taxon>Bacillati</taxon>
        <taxon>Cyanobacteriota</taxon>
        <taxon>Cyanophyceae</taxon>
        <taxon>Oculatellales</taxon>
        <taxon>Oculatellaceae</taxon>
        <taxon>Drouetiella</taxon>
    </lineage>
</organism>
<dbReference type="NCBIfam" id="NF038305">
    <property type="entry name" value="HpsJ_fam"/>
    <property type="match status" value="1"/>
</dbReference>
<dbReference type="InterPro" id="IPR047709">
    <property type="entry name" value="HpsJ-like"/>
</dbReference>
<reference evidence="2" key="2">
    <citation type="journal article" date="2022" name="Microbiol. Resour. Announc.">
        <title>Metagenome Sequencing to Explore Phylogenomics of Terrestrial Cyanobacteria.</title>
        <authorList>
            <person name="Ward R.D."/>
            <person name="Stajich J.E."/>
            <person name="Johansen J.R."/>
            <person name="Huntemann M."/>
            <person name="Clum A."/>
            <person name="Foster B."/>
            <person name="Foster B."/>
            <person name="Roux S."/>
            <person name="Palaniappan K."/>
            <person name="Varghese N."/>
            <person name="Mukherjee S."/>
            <person name="Reddy T.B.K."/>
            <person name="Daum C."/>
            <person name="Copeland A."/>
            <person name="Chen I.A."/>
            <person name="Ivanova N.N."/>
            <person name="Kyrpides N.C."/>
            <person name="Shapiro N."/>
            <person name="Eloe-Fadrosh E.A."/>
            <person name="Pietrasiak N."/>
        </authorList>
    </citation>
    <scope>NUCLEOTIDE SEQUENCE</scope>
    <source>
        <strain evidence="2">UHER 2000/2452</strain>
    </source>
</reference>